<evidence type="ECO:0008006" key="4">
    <source>
        <dbReference type="Google" id="ProtNLM"/>
    </source>
</evidence>
<dbReference type="Proteomes" id="UP001552299">
    <property type="component" value="Unassembled WGS sequence"/>
</dbReference>
<evidence type="ECO:0000256" key="1">
    <source>
        <dbReference type="SAM" id="SignalP"/>
    </source>
</evidence>
<evidence type="ECO:0000313" key="2">
    <source>
        <dbReference type="EMBL" id="KAL0912327.1"/>
    </source>
</evidence>
<keyword evidence="1" id="KW-0732">Signal</keyword>
<accession>A0ABD0UPT2</accession>
<feature type="signal peptide" evidence="1">
    <location>
        <begin position="1"/>
        <end position="24"/>
    </location>
</feature>
<sequence>MGFQGEAWLLLICYAVICFSKSAAVIHYSECVCNCSIQDVFDFKKKPLFKLEEQVPVLDVQCRTEFQFTLIPLAINMSNSL</sequence>
<dbReference type="EMBL" id="JANQDX010000014">
    <property type="protein sequence ID" value="KAL0912327.1"/>
    <property type="molecule type" value="Genomic_DNA"/>
</dbReference>
<protein>
    <recommendedName>
        <fullName evidence="4">Secreted protein</fullName>
    </recommendedName>
</protein>
<comment type="caution">
    <text evidence="2">The sequence shown here is derived from an EMBL/GenBank/DDBJ whole genome shotgun (WGS) entry which is preliminary data.</text>
</comment>
<proteinExistence type="predicted"/>
<keyword evidence="3" id="KW-1185">Reference proteome</keyword>
<reference evidence="2 3" key="1">
    <citation type="journal article" date="2024" name="Plant Biotechnol. J.">
        <title>Dendrobium thyrsiflorum genome and its molecular insights into genes involved in important horticultural traits.</title>
        <authorList>
            <person name="Chen B."/>
            <person name="Wang J.Y."/>
            <person name="Zheng P.J."/>
            <person name="Li K.L."/>
            <person name="Liang Y.M."/>
            <person name="Chen X.F."/>
            <person name="Zhang C."/>
            <person name="Zhao X."/>
            <person name="He X."/>
            <person name="Zhang G.Q."/>
            <person name="Liu Z.J."/>
            <person name="Xu Q."/>
        </authorList>
    </citation>
    <scope>NUCLEOTIDE SEQUENCE [LARGE SCALE GENOMIC DNA]</scope>
    <source>
        <strain evidence="2">GZMU011</strain>
    </source>
</reference>
<gene>
    <name evidence="2" type="ORF">M5K25_018291</name>
</gene>
<dbReference type="AlphaFoldDB" id="A0ABD0UPT2"/>
<evidence type="ECO:0000313" key="3">
    <source>
        <dbReference type="Proteomes" id="UP001552299"/>
    </source>
</evidence>
<feature type="chain" id="PRO_5044829846" description="Secreted protein" evidence="1">
    <location>
        <begin position="25"/>
        <end position="81"/>
    </location>
</feature>
<name>A0ABD0UPT2_DENTH</name>
<organism evidence="2 3">
    <name type="scientific">Dendrobium thyrsiflorum</name>
    <name type="common">Pinecone-like raceme dendrobium</name>
    <name type="synonym">Orchid</name>
    <dbReference type="NCBI Taxonomy" id="117978"/>
    <lineage>
        <taxon>Eukaryota</taxon>
        <taxon>Viridiplantae</taxon>
        <taxon>Streptophyta</taxon>
        <taxon>Embryophyta</taxon>
        <taxon>Tracheophyta</taxon>
        <taxon>Spermatophyta</taxon>
        <taxon>Magnoliopsida</taxon>
        <taxon>Liliopsida</taxon>
        <taxon>Asparagales</taxon>
        <taxon>Orchidaceae</taxon>
        <taxon>Epidendroideae</taxon>
        <taxon>Malaxideae</taxon>
        <taxon>Dendrobiinae</taxon>
        <taxon>Dendrobium</taxon>
    </lineage>
</organism>